<dbReference type="AlphaFoldDB" id="A0A9N8VK10"/>
<protein>
    <submittedName>
        <fullName evidence="1">9642_t:CDS:1</fullName>
    </submittedName>
</protein>
<evidence type="ECO:0000313" key="2">
    <source>
        <dbReference type="Proteomes" id="UP000789759"/>
    </source>
</evidence>
<reference evidence="1" key="1">
    <citation type="submission" date="2021-06" db="EMBL/GenBank/DDBJ databases">
        <authorList>
            <person name="Kallberg Y."/>
            <person name="Tangrot J."/>
            <person name="Rosling A."/>
        </authorList>
    </citation>
    <scope>NUCLEOTIDE SEQUENCE</scope>
    <source>
        <strain evidence="1">FL966</strain>
    </source>
</reference>
<evidence type="ECO:0000313" key="1">
    <source>
        <dbReference type="EMBL" id="CAG8455577.1"/>
    </source>
</evidence>
<proteinExistence type="predicted"/>
<gene>
    <name evidence="1" type="ORF">CPELLU_LOCUS370</name>
</gene>
<organism evidence="1 2">
    <name type="scientific">Cetraspora pellucida</name>
    <dbReference type="NCBI Taxonomy" id="1433469"/>
    <lineage>
        <taxon>Eukaryota</taxon>
        <taxon>Fungi</taxon>
        <taxon>Fungi incertae sedis</taxon>
        <taxon>Mucoromycota</taxon>
        <taxon>Glomeromycotina</taxon>
        <taxon>Glomeromycetes</taxon>
        <taxon>Diversisporales</taxon>
        <taxon>Gigasporaceae</taxon>
        <taxon>Cetraspora</taxon>
    </lineage>
</organism>
<keyword evidence="2" id="KW-1185">Reference proteome</keyword>
<name>A0A9N8VK10_9GLOM</name>
<sequence>MNGKMIENKKALIIKIINDKRELSFVIKVKCSFCSKKYFSKYHAEDYLCKKSLPEDDPRCWNILGIKMIK</sequence>
<dbReference type="EMBL" id="CAJVQA010000096">
    <property type="protein sequence ID" value="CAG8455577.1"/>
    <property type="molecule type" value="Genomic_DNA"/>
</dbReference>
<dbReference type="Proteomes" id="UP000789759">
    <property type="component" value="Unassembled WGS sequence"/>
</dbReference>
<comment type="caution">
    <text evidence="1">The sequence shown here is derived from an EMBL/GenBank/DDBJ whole genome shotgun (WGS) entry which is preliminary data.</text>
</comment>
<accession>A0A9N8VK10</accession>